<gene>
    <name evidence="1" type="ORF">CEXT_49421</name>
</gene>
<dbReference type="EMBL" id="BPLR01000645">
    <property type="protein sequence ID" value="GIY96321.1"/>
    <property type="molecule type" value="Genomic_DNA"/>
</dbReference>
<name>A0AAV4XMC4_CAEEX</name>
<evidence type="ECO:0000313" key="1">
    <source>
        <dbReference type="EMBL" id="GIY96321.1"/>
    </source>
</evidence>
<reference evidence="1 2" key="1">
    <citation type="submission" date="2021-06" db="EMBL/GenBank/DDBJ databases">
        <title>Caerostris extrusa draft genome.</title>
        <authorList>
            <person name="Kono N."/>
            <person name="Arakawa K."/>
        </authorList>
    </citation>
    <scope>NUCLEOTIDE SEQUENCE [LARGE SCALE GENOMIC DNA]</scope>
</reference>
<accession>A0AAV4XMC4</accession>
<keyword evidence="2" id="KW-1185">Reference proteome</keyword>
<organism evidence="1 2">
    <name type="scientific">Caerostris extrusa</name>
    <name type="common">Bark spider</name>
    <name type="synonym">Caerostris bankana</name>
    <dbReference type="NCBI Taxonomy" id="172846"/>
    <lineage>
        <taxon>Eukaryota</taxon>
        <taxon>Metazoa</taxon>
        <taxon>Ecdysozoa</taxon>
        <taxon>Arthropoda</taxon>
        <taxon>Chelicerata</taxon>
        <taxon>Arachnida</taxon>
        <taxon>Araneae</taxon>
        <taxon>Araneomorphae</taxon>
        <taxon>Entelegynae</taxon>
        <taxon>Araneoidea</taxon>
        <taxon>Araneidae</taxon>
        <taxon>Caerostris</taxon>
    </lineage>
</organism>
<evidence type="ECO:0000313" key="2">
    <source>
        <dbReference type="Proteomes" id="UP001054945"/>
    </source>
</evidence>
<comment type="caution">
    <text evidence="1">The sequence shown here is derived from an EMBL/GenBank/DDBJ whole genome shotgun (WGS) entry which is preliminary data.</text>
</comment>
<proteinExistence type="predicted"/>
<protein>
    <submittedName>
        <fullName evidence="1">Uncharacterized protein</fullName>
    </submittedName>
</protein>
<sequence>MNGQKNKKRINNNNFFQVKTEKGNVRKRFKRSGGDFRTCHSVKNEKANERDSQMNECSDPNYQQLFVPVTHWPTVGHSCSYHIRPLHWYYFLSRI</sequence>
<dbReference type="AlphaFoldDB" id="A0AAV4XMC4"/>
<dbReference type="Proteomes" id="UP001054945">
    <property type="component" value="Unassembled WGS sequence"/>
</dbReference>